<dbReference type="PANTHER" id="PTHR10219">
    <property type="entry name" value="GLYCOLIPID TRANSFER PROTEIN-RELATED"/>
    <property type="match status" value="1"/>
</dbReference>
<dbReference type="GO" id="GO:1902387">
    <property type="term" value="F:ceramide 1-phosphate binding"/>
    <property type="evidence" value="ECO:0007669"/>
    <property type="project" value="TreeGrafter"/>
</dbReference>
<dbReference type="Pfam" id="PF08718">
    <property type="entry name" value="GLTP"/>
    <property type="match status" value="1"/>
</dbReference>
<evidence type="ECO:0000256" key="1">
    <source>
        <dbReference type="ARBA" id="ARBA00004170"/>
    </source>
</evidence>
<protein>
    <recommendedName>
        <fullName evidence="3">Pleckstrin homology domain-containing family A member 8</fullName>
    </recommendedName>
</protein>
<organism evidence="8 9">
    <name type="scientific">Romanomermis culicivorax</name>
    <name type="common">Nematode worm</name>
    <dbReference type="NCBI Taxonomy" id="13658"/>
    <lineage>
        <taxon>Eukaryota</taxon>
        <taxon>Metazoa</taxon>
        <taxon>Ecdysozoa</taxon>
        <taxon>Nematoda</taxon>
        <taxon>Enoplea</taxon>
        <taxon>Dorylaimia</taxon>
        <taxon>Mermithida</taxon>
        <taxon>Mermithoidea</taxon>
        <taxon>Mermithidae</taxon>
        <taxon>Romanomermis</taxon>
    </lineage>
</organism>
<proteinExistence type="predicted"/>
<dbReference type="SMART" id="SM00233">
    <property type="entry name" value="PH"/>
    <property type="match status" value="1"/>
</dbReference>
<dbReference type="OMA" id="DSRTQKD"/>
<evidence type="ECO:0000313" key="8">
    <source>
        <dbReference type="Proteomes" id="UP000887565"/>
    </source>
</evidence>
<dbReference type="InterPro" id="IPR001849">
    <property type="entry name" value="PH_domain"/>
</dbReference>
<evidence type="ECO:0000256" key="2">
    <source>
        <dbReference type="ARBA" id="ARBA00004198"/>
    </source>
</evidence>
<feature type="domain" description="PH" evidence="7">
    <location>
        <begin position="3"/>
        <end position="98"/>
    </location>
</feature>
<dbReference type="WBParaSite" id="nRc.2.0.1.t46599-RA">
    <property type="protein sequence ID" value="nRc.2.0.1.t46599-RA"/>
    <property type="gene ID" value="nRc.2.0.1.g46599"/>
</dbReference>
<dbReference type="AlphaFoldDB" id="A0A915L6E9"/>
<comment type="subcellular location">
    <subcellularLocation>
        <location evidence="2">Golgi apparatus</location>
        <location evidence="2">trans-Golgi network membrane</location>
    </subcellularLocation>
    <subcellularLocation>
        <location evidence="1">Membrane</location>
        <topology evidence="1">Peripheral membrane protein</topology>
    </subcellularLocation>
</comment>
<name>A0A915L6E9_ROMCU</name>
<dbReference type="Proteomes" id="UP000887565">
    <property type="component" value="Unplaced"/>
</dbReference>
<evidence type="ECO:0000259" key="7">
    <source>
        <dbReference type="PROSITE" id="PS50003"/>
    </source>
</evidence>
<keyword evidence="5" id="KW-0333">Golgi apparatus</keyword>
<dbReference type="GO" id="GO:1902388">
    <property type="term" value="F:ceramide 1-phosphate transfer activity"/>
    <property type="evidence" value="ECO:0007669"/>
    <property type="project" value="TreeGrafter"/>
</dbReference>
<dbReference type="GO" id="GO:0005829">
    <property type="term" value="C:cytosol"/>
    <property type="evidence" value="ECO:0007669"/>
    <property type="project" value="TreeGrafter"/>
</dbReference>
<dbReference type="Gene3D" id="1.10.3520.10">
    <property type="entry name" value="Glycolipid transfer protein"/>
    <property type="match status" value="1"/>
</dbReference>
<sequence>MQSSKIEGTLFKWTNYWNGWMPRWFVLDKNILSYYASQEEVSLGCKGSINIAAAMIIAHQTDSCRLDVVIPGEQHFYLKAVSPHERQNWLVALGSAKSCVNSEKAFKAIDNVDKLTRKQGEVRLYCDLLMQQIHSIKCLVMEHRVPDLQKLDECSSLVGHTCDAFIGAIDDCAKLSLPNSPLDITGLSLNCTSDNQNSNGHLSPNSAACKFLSRNKPDKDEELRTTDSGGTTFFSKLKHNFSSLKLRVDRGSEIDTCEFLNCCEDLLALFDFLNENAFVPIKMDFQSNIKKLIEKHKNLASLPVERNGGAETVDITTLQGLLYDEIAAKSYNEPHSAVATLLWLIRGMQFIGEFLRQFSISLELKENERKTLTDMINDAYDKTLKNHHGRVLRNVFTVAF</sequence>
<dbReference type="PANTHER" id="PTHR10219:SF25">
    <property type="entry name" value="PLECKSTRIN HOMOLOGY DOMAIN-CONTAINING FAMILY A MEMBER 8"/>
    <property type="match status" value="1"/>
</dbReference>
<dbReference type="Gene3D" id="2.30.29.30">
    <property type="entry name" value="Pleckstrin-homology domain (PH domain)/Phosphotyrosine-binding domain (PTB)"/>
    <property type="match status" value="1"/>
</dbReference>
<evidence type="ECO:0000256" key="3">
    <source>
        <dbReference type="ARBA" id="ARBA00016588"/>
    </source>
</evidence>
<dbReference type="GO" id="GO:0016020">
    <property type="term" value="C:membrane"/>
    <property type="evidence" value="ECO:0007669"/>
    <property type="project" value="UniProtKB-SubCell"/>
</dbReference>
<dbReference type="PROSITE" id="PS50003">
    <property type="entry name" value="PH_DOMAIN"/>
    <property type="match status" value="1"/>
</dbReference>
<reference evidence="9" key="1">
    <citation type="submission" date="2022-11" db="UniProtKB">
        <authorList>
            <consortium name="WormBaseParasite"/>
        </authorList>
    </citation>
    <scope>IDENTIFICATION</scope>
</reference>
<dbReference type="SUPFAM" id="SSF110004">
    <property type="entry name" value="Glycolipid transfer protein, GLTP"/>
    <property type="match status" value="1"/>
</dbReference>
<evidence type="ECO:0000256" key="5">
    <source>
        <dbReference type="ARBA" id="ARBA00023034"/>
    </source>
</evidence>
<dbReference type="InterPro" id="IPR036497">
    <property type="entry name" value="GLTP_sf"/>
</dbReference>
<dbReference type="InterPro" id="IPR011993">
    <property type="entry name" value="PH-like_dom_sf"/>
</dbReference>
<keyword evidence="8" id="KW-1185">Reference proteome</keyword>
<evidence type="ECO:0000313" key="9">
    <source>
        <dbReference type="WBParaSite" id="nRc.2.0.1.t46599-RA"/>
    </source>
</evidence>
<dbReference type="InterPro" id="IPR014830">
    <property type="entry name" value="Glycolipid_transfer_prot_dom"/>
</dbReference>
<keyword evidence="4" id="KW-0813">Transport</keyword>
<evidence type="ECO:0000256" key="4">
    <source>
        <dbReference type="ARBA" id="ARBA00022448"/>
    </source>
</evidence>
<evidence type="ECO:0000256" key="6">
    <source>
        <dbReference type="ARBA" id="ARBA00023136"/>
    </source>
</evidence>
<dbReference type="Pfam" id="PF00169">
    <property type="entry name" value="PH"/>
    <property type="match status" value="1"/>
</dbReference>
<dbReference type="SUPFAM" id="SSF50729">
    <property type="entry name" value="PH domain-like"/>
    <property type="match status" value="1"/>
</dbReference>
<dbReference type="GO" id="GO:0005794">
    <property type="term" value="C:Golgi apparatus"/>
    <property type="evidence" value="ECO:0007669"/>
    <property type="project" value="UniProtKB-SubCell"/>
</dbReference>
<dbReference type="FunFam" id="2.30.29.30:FF:000085">
    <property type="entry name" value="Pleckstrin homology domain-containing family A member 8"/>
    <property type="match status" value="1"/>
</dbReference>
<accession>A0A915L6E9</accession>
<keyword evidence="6" id="KW-0472">Membrane</keyword>